<dbReference type="Proteomes" id="UP000320055">
    <property type="component" value="Unassembled WGS sequence"/>
</dbReference>
<dbReference type="RefSeq" id="WP_144869631.1">
    <property type="nucleotide sequence ID" value="NZ_LR213876.1"/>
</dbReference>
<dbReference type="SUPFAM" id="SSF52540">
    <property type="entry name" value="P-loop containing nucleoside triphosphate hydrolases"/>
    <property type="match status" value="1"/>
</dbReference>
<dbReference type="Pfam" id="PF13671">
    <property type="entry name" value="AAA_33"/>
    <property type="match status" value="1"/>
</dbReference>
<evidence type="ECO:0000313" key="1">
    <source>
        <dbReference type="EMBL" id="VEP11858.1"/>
    </source>
</evidence>
<gene>
    <name evidence="1" type="ORF">H1P_1230004</name>
</gene>
<reference evidence="1 2" key="1">
    <citation type="submission" date="2019-01" db="EMBL/GenBank/DDBJ databases">
        <authorList>
            <person name="Brito A."/>
        </authorList>
    </citation>
    <scope>NUCLEOTIDE SEQUENCE [LARGE SCALE GENOMIC DNA]</scope>
    <source>
        <strain evidence="1">1</strain>
    </source>
</reference>
<dbReference type="GO" id="GO:0006281">
    <property type="term" value="P:DNA repair"/>
    <property type="evidence" value="ECO:0007669"/>
    <property type="project" value="TreeGrafter"/>
</dbReference>
<accession>A0A563VKC2</accession>
<dbReference type="GO" id="GO:0046403">
    <property type="term" value="F:polynucleotide 3'-phosphatase activity"/>
    <property type="evidence" value="ECO:0007669"/>
    <property type="project" value="TreeGrafter"/>
</dbReference>
<dbReference type="InterPro" id="IPR027417">
    <property type="entry name" value="P-loop_NTPase"/>
</dbReference>
<evidence type="ECO:0008006" key="3">
    <source>
        <dbReference type="Google" id="ProtNLM"/>
    </source>
</evidence>
<sequence>MEAIIFIGLQAVGKSSLYREKFINSHIRINLDMLKTRHREKILFNACLEAKQSLVIDNTNPTIEDRKRYIIPAQEKGFKIIGYYFKSNLKECKIRNRKRKNSIPLVGLLATYKKLQIPSYTEGFEQLYYVSIGENNSFIIEEWNAV</sequence>
<evidence type="ECO:0000313" key="2">
    <source>
        <dbReference type="Proteomes" id="UP000320055"/>
    </source>
</evidence>
<dbReference type="GO" id="GO:0003690">
    <property type="term" value="F:double-stranded DNA binding"/>
    <property type="evidence" value="ECO:0007669"/>
    <property type="project" value="TreeGrafter"/>
</dbReference>
<name>A0A563VKC2_9CYAN</name>
<dbReference type="EMBL" id="CAACVJ010000028">
    <property type="protein sequence ID" value="VEP11858.1"/>
    <property type="molecule type" value="Genomic_DNA"/>
</dbReference>
<organism evidence="1 2">
    <name type="scientific">Hyella patelloides LEGE 07179</name>
    <dbReference type="NCBI Taxonomy" id="945734"/>
    <lineage>
        <taxon>Bacteria</taxon>
        <taxon>Bacillati</taxon>
        <taxon>Cyanobacteriota</taxon>
        <taxon>Cyanophyceae</taxon>
        <taxon>Pleurocapsales</taxon>
        <taxon>Hyellaceae</taxon>
        <taxon>Hyella</taxon>
    </lineage>
</organism>
<dbReference type="AlphaFoldDB" id="A0A563VKC2"/>
<keyword evidence="2" id="KW-1185">Reference proteome</keyword>
<dbReference type="PANTHER" id="PTHR12083">
    <property type="entry name" value="BIFUNCTIONAL POLYNUCLEOTIDE PHOSPHATASE/KINASE"/>
    <property type="match status" value="1"/>
</dbReference>
<dbReference type="OrthoDB" id="8564590at2"/>
<dbReference type="GO" id="GO:0046404">
    <property type="term" value="F:ATP-dependent polydeoxyribonucleotide 5'-hydroxyl-kinase activity"/>
    <property type="evidence" value="ECO:0007669"/>
    <property type="project" value="TreeGrafter"/>
</dbReference>
<dbReference type="PANTHER" id="PTHR12083:SF9">
    <property type="entry name" value="BIFUNCTIONAL POLYNUCLEOTIDE PHOSPHATASE_KINASE"/>
    <property type="match status" value="1"/>
</dbReference>
<proteinExistence type="predicted"/>
<dbReference type="Gene3D" id="3.40.50.300">
    <property type="entry name" value="P-loop containing nucleotide triphosphate hydrolases"/>
    <property type="match status" value="1"/>
</dbReference>
<protein>
    <recommendedName>
        <fullName evidence="3">Kinase</fullName>
    </recommendedName>
</protein>